<keyword evidence="2" id="KW-1185">Reference proteome</keyword>
<dbReference type="HOGENOM" id="CLU_2197973_0_0_1"/>
<accession>A0A0C9YQK2</accession>
<dbReference type="EMBL" id="KN833795">
    <property type="protein sequence ID" value="KIK18896.1"/>
    <property type="molecule type" value="Genomic_DNA"/>
</dbReference>
<protein>
    <submittedName>
        <fullName evidence="1">Uncharacterized protein</fullName>
    </submittedName>
</protein>
<gene>
    <name evidence="1" type="ORF">PISMIDRAFT_683748</name>
</gene>
<evidence type="ECO:0000313" key="2">
    <source>
        <dbReference type="Proteomes" id="UP000054018"/>
    </source>
</evidence>
<name>A0A0C9YQK2_9AGAM</name>
<proteinExistence type="predicted"/>
<dbReference type="AlphaFoldDB" id="A0A0C9YQK2"/>
<dbReference type="Proteomes" id="UP000054018">
    <property type="component" value="Unassembled WGS sequence"/>
</dbReference>
<reference evidence="1 2" key="1">
    <citation type="submission" date="2014-04" db="EMBL/GenBank/DDBJ databases">
        <authorList>
            <consortium name="DOE Joint Genome Institute"/>
            <person name="Kuo A."/>
            <person name="Kohler A."/>
            <person name="Costa M.D."/>
            <person name="Nagy L.G."/>
            <person name="Floudas D."/>
            <person name="Copeland A."/>
            <person name="Barry K.W."/>
            <person name="Cichocki N."/>
            <person name="Veneault-Fourrey C."/>
            <person name="LaButti K."/>
            <person name="Lindquist E.A."/>
            <person name="Lipzen A."/>
            <person name="Lundell T."/>
            <person name="Morin E."/>
            <person name="Murat C."/>
            <person name="Sun H."/>
            <person name="Tunlid A."/>
            <person name="Henrissat B."/>
            <person name="Grigoriev I.V."/>
            <person name="Hibbett D.S."/>
            <person name="Martin F."/>
            <person name="Nordberg H.P."/>
            <person name="Cantor M.N."/>
            <person name="Hua S.X."/>
        </authorList>
    </citation>
    <scope>NUCLEOTIDE SEQUENCE [LARGE SCALE GENOMIC DNA]</scope>
    <source>
        <strain evidence="1 2">441</strain>
    </source>
</reference>
<reference evidence="2" key="2">
    <citation type="submission" date="2015-01" db="EMBL/GenBank/DDBJ databases">
        <title>Evolutionary Origins and Diversification of the Mycorrhizal Mutualists.</title>
        <authorList>
            <consortium name="DOE Joint Genome Institute"/>
            <consortium name="Mycorrhizal Genomics Consortium"/>
            <person name="Kohler A."/>
            <person name="Kuo A."/>
            <person name="Nagy L.G."/>
            <person name="Floudas D."/>
            <person name="Copeland A."/>
            <person name="Barry K.W."/>
            <person name="Cichocki N."/>
            <person name="Veneault-Fourrey C."/>
            <person name="LaButti K."/>
            <person name="Lindquist E.A."/>
            <person name="Lipzen A."/>
            <person name="Lundell T."/>
            <person name="Morin E."/>
            <person name="Murat C."/>
            <person name="Riley R."/>
            <person name="Ohm R."/>
            <person name="Sun H."/>
            <person name="Tunlid A."/>
            <person name="Henrissat B."/>
            <person name="Grigoriev I.V."/>
            <person name="Hibbett D.S."/>
            <person name="Martin F."/>
        </authorList>
    </citation>
    <scope>NUCLEOTIDE SEQUENCE [LARGE SCALE GENOMIC DNA]</scope>
    <source>
        <strain evidence="2">441</strain>
    </source>
</reference>
<organism evidence="1 2">
    <name type="scientific">Pisolithus microcarpus 441</name>
    <dbReference type="NCBI Taxonomy" id="765257"/>
    <lineage>
        <taxon>Eukaryota</taxon>
        <taxon>Fungi</taxon>
        <taxon>Dikarya</taxon>
        <taxon>Basidiomycota</taxon>
        <taxon>Agaricomycotina</taxon>
        <taxon>Agaricomycetes</taxon>
        <taxon>Agaricomycetidae</taxon>
        <taxon>Boletales</taxon>
        <taxon>Sclerodermatineae</taxon>
        <taxon>Pisolithaceae</taxon>
        <taxon>Pisolithus</taxon>
    </lineage>
</organism>
<evidence type="ECO:0000313" key="1">
    <source>
        <dbReference type="EMBL" id="KIK18896.1"/>
    </source>
</evidence>
<sequence>MKHVNYFCTAQARLRASDGSGYFATMGIGSTNRAFREFNRCDGGIYFANPHAGARVSWLKSGFHSPRAASSSVSGAFVSLHKVSQLTAPPSQVLTLGRVKAPERVWKR</sequence>